<proteinExistence type="predicted"/>
<protein>
    <submittedName>
        <fullName evidence="1">Uncharacterized protein</fullName>
    </submittedName>
</protein>
<gene>
    <name evidence="1" type="ORF">PLEPLA_LOCUS17474</name>
</gene>
<reference evidence="1" key="1">
    <citation type="submission" date="2020-03" db="EMBL/GenBank/DDBJ databases">
        <authorList>
            <person name="Weist P."/>
        </authorList>
    </citation>
    <scope>NUCLEOTIDE SEQUENCE</scope>
</reference>
<name>A0A9N7YL98_PLEPL</name>
<sequence>MPLKPAPAKLQTYRKRIQIGKKPEEEQEMEELLKMFYSQRTRPPPSPPRISRWLDSVVKKMESSSLDSGFTSSFRMMTGRSRETLRFSTHIELLLIAVSIKFNYRSGHLEKQLKSTFSREMTLEQNVHLKIPRMCNKADSSGTISTGTFLLGSCGLTQLKSLCSNFRFVVVCARAATGVVRSLWWILCSLAPLS</sequence>
<dbReference type="Proteomes" id="UP001153269">
    <property type="component" value="Unassembled WGS sequence"/>
</dbReference>
<dbReference type="EMBL" id="CADEAL010001143">
    <property type="protein sequence ID" value="CAB1429496.1"/>
    <property type="molecule type" value="Genomic_DNA"/>
</dbReference>
<keyword evidence="2" id="KW-1185">Reference proteome</keyword>
<dbReference type="AlphaFoldDB" id="A0A9N7YL98"/>
<evidence type="ECO:0000313" key="2">
    <source>
        <dbReference type="Proteomes" id="UP001153269"/>
    </source>
</evidence>
<comment type="caution">
    <text evidence="1">The sequence shown here is derived from an EMBL/GenBank/DDBJ whole genome shotgun (WGS) entry which is preliminary data.</text>
</comment>
<accession>A0A9N7YL98</accession>
<evidence type="ECO:0000313" key="1">
    <source>
        <dbReference type="EMBL" id="CAB1429496.1"/>
    </source>
</evidence>
<organism evidence="1 2">
    <name type="scientific">Pleuronectes platessa</name>
    <name type="common">European plaice</name>
    <dbReference type="NCBI Taxonomy" id="8262"/>
    <lineage>
        <taxon>Eukaryota</taxon>
        <taxon>Metazoa</taxon>
        <taxon>Chordata</taxon>
        <taxon>Craniata</taxon>
        <taxon>Vertebrata</taxon>
        <taxon>Euteleostomi</taxon>
        <taxon>Actinopterygii</taxon>
        <taxon>Neopterygii</taxon>
        <taxon>Teleostei</taxon>
        <taxon>Neoteleostei</taxon>
        <taxon>Acanthomorphata</taxon>
        <taxon>Carangaria</taxon>
        <taxon>Pleuronectiformes</taxon>
        <taxon>Pleuronectoidei</taxon>
        <taxon>Pleuronectidae</taxon>
        <taxon>Pleuronectes</taxon>
    </lineage>
</organism>